<evidence type="ECO:0000256" key="4">
    <source>
        <dbReference type="ARBA" id="ARBA00022692"/>
    </source>
</evidence>
<feature type="transmembrane region" description="Helical" evidence="7">
    <location>
        <begin position="75"/>
        <end position="99"/>
    </location>
</feature>
<dbReference type="Proteomes" id="UP001597079">
    <property type="component" value="Unassembled WGS sequence"/>
</dbReference>
<evidence type="ECO:0000256" key="1">
    <source>
        <dbReference type="ARBA" id="ARBA00004651"/>
    </source>
</evidence>
<reference evidence="10" key="1">
    <citation type="journal article" date="2019" name="Int. J. Syst. Evol. Microbiol.">
        <title>The Global Catalogue of Microorganisms (GCM) 10K type strain sequencing project: providing services to taxonomists for standard genome sequencing and annotation.</title>
        <authorList>
            <consortium name="The Broad Institute Genomics Platform"/>
            <consortium name="The Broad Institute Genome Sequencing Center for Infectious Disease"/>
            <person name="Wu L."/>
            <person name="Ma J."/>
        </authorList>
    </citation>
    <scope>NUCLEOTIDE SEQUENCE [LARGE SCALE GENOMIC DNA]</scope>
    <source>
        <strain evidence="10">CGMCC 1.12286</strain>
    </source>
</reference>
<evidence type="ECO:0000256" key="3">
    <source>
        <dbReference type="ARBA" id="ARBA00022475"/>
    </source>
</evidence>
<organism evidence="9 10">
    <name type="scientific">Alicyclobacillus fodiniaquatilis</name>
    <dbReference type="NCBI Taxonomy" id="1661150"/>
    <lineage>
        <taxon>Bacteria</taxon>
        <taxon>Bacillati</taxon>
        <taxon>Bacillota</taxon>
        <taxon>Bacilli</taxon>
        <taxon>Bacillales</taxon>
        <taxon>Alicyclobacillaceae</taxon>
        <taxon>Alicyclobacillus</taxon>
    </lineage>
</organism>
<dbReference type="CDD" id="cd06261">
    <property type="entry name" value="TM_PBP2"/>
    <property type="match status" value="1"/>
</dbReference>
<protein>
    <submittedName>
        <fullName evidence="9">Carbohydrate ABC transporter permease</fullName>
    </submittedName>
</protein>
<comment type="subcellular location">
    <subcellularLocation>
        <location evidence="1 7">Cell membrane</location>
        <topology evidence="1 7">Multi-pass membrane protein</topology>
    </subcellularLocation>
</comment>
<dbReference type="PANTHER" id="PTHR43744:SF8">
    <property type="entry name" value="SN-GLYCEROL-3-PHOSPHATE TRANSPORT SYSTEM PERMEASE PROTEIN UGPE"/>
    <property type="match status" value="1"/>
</dbReference>
<feature type="transmembrane region" description="Helical" evidence="7">
    <location>
        <begin position="244"/>
        <end position="262"/>
    </location>
</feature>
<keyword evidence="5 7" id="KW-1133">Transmembrane helix</keyword>
<dbReference type="SUPFAM" id="SSF161098">
    <property type="entry name" value="MetI-like"/>
    <property type="match status" value="1"/>
</dbReference>
<dbReference type="Pfam" id="PF00528">
    <property type="entry name" value="BPD_transp_1"/>
    <property type="match status" value="1"/>
</dbReference>
<evidence type="ECO:0000256" key="5">
    <source>
        <dbReference type="ARBA" id="ARBA00022989"/>
    </source>
</evidence>
<keyword evidence="10" id="KW-1185">Reference proteome</keyword>
<accession>A0ABW4JM07</accession>
<evidence type="ECO:0000256" key="2">
    <source>
        <dbReference type="ARBA" id="ARBA00022448"/>
    </source>
</evidence>
<feature type="transmembrane region" description="Helical" evidence="7">
    <location>
        <begin position="12"/>
        <end position="31"/>
    </location>
</feature>
<comment type="similarity">
    <text evidence="7">Belongs to the binding-protein-dependent transport system permease family.</text>
</comment>
<sequence>MVRRLNVRQWAGFIILILGAIVIIFPAFWMFSASFQQNSQILAFPPSLFPHPWTWIGYLDGFKALPFSRYFGNTLFIAVISSVGGVISSSLVGFAFARLRAKGKNFLFYCVLSGLMIPYSVIMIPQYLLFKQLHWINTYFPLIVPAWLGLPFLIFLFRQFFAGIPNEIFEAARIDGSGYFGLYWRMAMPLAKPAVATAFIFHFEAAWNDFLGPLIYINSNTKYTLSLGLAAFTSSCDCTPWNQLMAVSGVVALVPILIFFIAQKYILRGITLTAK</sequence>
<dbReference type="EMBL" id="JBHUCX010000044">
    <property type="protein sequence ID" value="MFD1676118.1"/>
    <property type="molecule type" value="Genomic_DNA"/>
</dbReference>
<evidence type="ECO:0000313" key="9">
    <source>
        <dbReference type="EMBL" id="MFD1676118.1"/>
    </source>
</evidence>
<evidence type="ECO:0000256" key="7">
    <source>
        <dbReference type="RuleBase" id="RU363032"/>
    </source>
</evidence>
<name>A0ABW4JM07_9BACL</name>
<evidence type="ECO:0000259" key="8">
    <source>
        <dbReference type="PROSITE" id="PS50928"/>
    </source>
</evidence>
<comment type="caution">
    <text evidence="9">The sequence shown here is derived from an EMBL/GenBank/DDBJ whole genome shotgun (WGS) entry which is preliminary data.</text>
</comment>
<evidence type="ECO:0000256" key="6">
    <source>
        <dbReference type="ARBA" id="ARBA00023136"/>
    </source>
</evidence>
<gene>
    <name evidence="9" type="ORF">ACFSB2_15545</name>
</gene>
<dbReference type="RefSeq" id="WP_377944011.1">
    <property type="nucleotide sequence ID" value="NZ_JBHUCX010000044.1"/>
</dbReference>
<keyword evidence="4 7" id="KW-0812">Transmembrane</keyword>
<feature type="transmembrane region" description="Helical" evidence="7">
    <location>
        <begin position="106"/>
        <end position="127"/>
    </location>
</feature>
<keyword evidence="6 7" id="KW-0472">Membrane</keyword>
<feature type="transmembrane region" description="Helical" evidence="7">
    <location>
        <begin position="182"/>
        <end position="203"/>
    </location>
</feature>
<proteinExistence type="inferred from homology"/>
<feature type="domain" description="ABC transmembrane type-1" evidence="8">
    <location>
        <begin position="71"/>
        <end position="262"/>
    </location>
</feature>
<dbReference type="PROSITE" id="PS50928">
    <property type="entry name" value="ABC_TM1"/>
    <property type="match status" value="1"/>
</dbReference>
<keyword evidence="2 7" id="KW-0813">Transport</keyword>
<feature type="transmembrane region" description="Helical" evidence="7">
    <location>
        <begin position="139"/>
        <end position="161"/>
    </location>
</feature>
<evidence type="ECO:0000313" key="10">
    <source>
        <dbReference type="Proteomes" id="UP001597079"/>
    </source>
</evidence>
<dbReference type="InterPro" id="IPR035906">
    <property type="entry name" value="MetI-like_sf"/>
</dbReference>
<keyword evidence="3" id="KW-1003">Cell membrane</keyword>
<dbReference type="PANTHER" id="PTHR43744">
    <property type="entry name" value="ABC TRANSPORTER PERMEASE PROTEIN MG189-RELATED-RELATED"/>
    <property type="match status" value="1"/>
</dbReference>
<dbReference type="Gene3D" id="1.10.3720.10">
    <property type="entry name" value="MetI-like"/>
    <property type="match status" value="1"/>
</dbReference>
<dbReference type="InterPro" id="IPR000515">
    <property type="entry name" value="MetI-like"/>
</dbReference>